<keyword evidence="3" id="KW-1185">Reference proteome</keyword>
<accession>A0ABQ1UWP3</accession>
<protein>
    <submittedName>
        <fullName evidence="2">Uncharacterized protein</fullName>
    </submittedName>
</protein>
<keyword evidence="1" id="KW-0812">Transmembrane</keyword>
<sequence length="173" mass="19529">MLKKFAILVGVDVVGLGLWIWTEQPGNDMAILGVVVPPVLLLANLLLVLLSLLLQQRGWQTAFLLNAVAAPLLYGLLLTSWFRYSLAHQFTTFTFTQGQKHYTLTLHKRSSGCDILERQSPSTSLGLLTGEYRVSNDTTYLRDPRRGEHCFLYHGYLYQFQGSTQRIPLQSAE</sequence>
<comment type="caution">
    <text evidence="2">The sequence shown here is derived from an EMBL/GenBank/DDBJ whole genome shotgun (WGS) entry which is preliminary data.</text>
</comment>
<feature type="transmembrane region" description="Helical" evidence="1">
    <location>
        <begin position="34"/>
        <end position="54"/>
    </location>
</feature>
<feature type="transmembrane region" description="Helical" evidence="1">
    <location>
        <begin position="5"/>
        <end position="22"/>
    </location>
</feature>
<feature type="transmembrane region" description="Helical" evidence="1">
    <location>
        <begin position="61"/>
        <end position="82"/>
    </location>
</feature>
<evidence type="ECO:0000313" key="2">
    <source>
        <dbReference type="EMBL" id="GGF28926.1"/>
    </source>
</evidence>
<keyword evidence="1" id="KW-0472">Membrane</keyword>
<proteinExistence type="predicted"/>
<name>A0ABQ1UWP3_9BACT</name>
<reference evidence="3" key="1">
    <citation type="journal article" date="2019" name="Int. J. Syst. Evol. Microbiol.">
        <title>The Global Catalogue of Microorganisms (GCM) 10K type strain sequencing project: providing services to taxonomists for standard genome sequencing and annotation.</title>
        <authorList>
            <consortium name="The Broad Institute Genomics Platform"/>
            <consortium name="The Broad Institute Genome Sequencing Center for Infectious Disease"/>
            <person name="Wu L."/>
            <person name="Ma J."/>
        </authorList>
    </citation>
    <scope>NUCLEOTIDE SEQUENCE [LARGE SCALE GENOMIC DNA]</scope>
    <source>
        <strain evidence="3">CGMCC 1.15197</strain>
    </source>
</reference>
<dbReference type="RefSeq" id="WP_188816438.1">
    <property type="nucleotide sequence ID" value="NZ_BMHT01000020.1"/>
</dbReference>
<gene>
    <name evidence="2" type="ORF">GCM10011383_45800</name>
</gene>
<dbReference type="Proteomes" id="UP000632273">
    <property type="component" value="Unassembled WGS sequence"/>
</dbReference>
<evidence type="ECO:0000313" key="3">
    <source>
        <dbReference type="Proteomes" id="UP000632273"/>
    </source>
</evidence>
<organism evidence="2 3">
    <name type="scientific">Hymenobacter cavernae</name>
    <dbReference type="NCBI Taxonomy" id="2044852"/>
    <lineage>
        <taxon>Bacteria</taxon>
        <taxon>Pseudomonadati</taxon>
        <taxon>Bacteroidota</taxon>
        <taxon>Cytophagia</taxon>
        <taxon>Cytophagales</taxon>
        <taxon>Hymenobacteraceae</taxon>
        <taxon>Hymenobacter</taxon>
    </lineage>
</organism>
<evidence type="ECO:0000256" key="1">
    <source>
        <dbReference type="SAM" id="Phobius"/>
    </source>
</evidence>
<keyword evidence="1" id="KW-1133">Transmembrane helix</keyword>
<dbReference type="EMBL" id="BMHT01000020">
    <property type="protein sequence ID" value="GGF28926.1"/>
    <property type="molecule type" value="Genomic_DNA"/>
</dbReference>